<keyword evidence="4 6" id="KW-1133">Transmembrane helix</keyword>
<dbReference type="Proteomes" id="UP000005695">
    <property type="component" value="Unassembled WGS sequence"/>
</dbReference>
<dbReference type="AlphaFoldDB" id="Q1JWQ8"/>
<evidence type="ECO:0000256" key="4">
    <source>
        <dbReference type="ARBA" id="ARBA00022989"/>
    </source>
</evidence>
<dbReference type="Gene3D" id="1.10.490.10">
    <property type="entry name" value="Globins"/>
    <property type="match status" value="1"/>
</dbReference>
<keyword evidence="2" id="KW-1003">Cell membrane</keyword>
<feature type="transmembrane region" description="Helical" evidence="6">
    <location>
        <begin position="215"/>
        <end position="233"/>
    </location>
</feature>
<evidence type="ECO:0000313" key="9">
    <source>
        <dbReference type="Proteomes" id="UP000005695"/>
    </source>
</evidence>
<feature type="transmembrane region" description="Helical" evidence="6">
    <location>
        <begin position="275"/>
        <end position="292"/>
    </location>
</feature>
<feature type="domain" description="Globin-sensor" evidence="7">
    <location>
        <begin position="6"/>
        <end position="154"/>
    </location>
</feature>
<evidence type="ECO:0000256" key="1">
    <source>
        <dbReference type="ARBA" id="ARBA00004651"/>
    </source>
</evidence>
<protein>
    <recommendedName>
        <fullName evidence="7">Globin-sensor domain-containing protein</fullName>
    </recommendedName>
</protein>
<dbReference type="OrthoDB" id="9774793at2"/>
<keyword evidence="5 6" id="KW-0472">Membrane</keyword>
<keyword evidence="9" id="KW-1185">Reference proteome</keyword>
<name>Q1JWQ8_DESA6</name>
<evidence type="ECO:0000256" key="5">
    <source>
        <dbReference type="ARBA" id="ARBA00023136"/>
    </source>
</evidence>
<feature type="transmembrane region" description="Helical" evidence="6">
    <location>
        <begin position="245"/>
        <end position="263"/>
    </location>
</feature>
<comment type="subcellular location">
    <subcellularLocation>
        <location evidence="1">Cell membrane</location>
        <topology evidence="1">Multi-pass membrane protein</topology>
    </subcellularLocation>
</comment>
<reference evidence="8" key="2">
    <citation type="submission" date="2006-05" db="EMBL/GenBank/DDBJ databases">
        <title>Sequencing of the draft genome and assembly of Desulfuromonas acetoxidans DSM 684.</title>
        <authorList>
            <consortium name="US DOE Joint Genome Institute (JGI-PGF)"/>
            <person name="Copeland A."/>
            <person name="Lucas S."/>
            <person name="Lapidus A."/>
            <person name="Barry K."/>
            <person name="Detter J.C."/>
            <person name="Glavina del Rio T."/>
            <person name="Hammon N."/>
            <person name="Israni S."/>
            <person name="Dalin E."/>
            <person name="Tice H."/>
            <person name="Bruce D."/>
            <person name="Pitluck S."/>
            <person name="Richardson P."/>
        </authorList>
    </citation>
    <scope>NUCLEOTIDE SEQUENCE [LARGE SCALE GENOMIC DNA]</scope>
    <source>
        <strain evidence="8">DSM 684</strain>
    </source>
</reference>
<feature type="transmembrane region" description="Helical" evidence="6">
    <location>
        <begin position="178"/>
        <end position="203"/>
    </location>
</feature>
<keyword evidence="3 6" id="KW-0812">Transmembrane</keyword>
<dbReference type="InterPro" id="IPR044398">
    <property type="entry name" value="Globin-sensor_dom"/>
</dbReference>
<proteinExistence type="predicted"/>
<dbReference type="InterPro" id="IPR020948">
    <property type="entry name" value="P_starv_induced_PsiE-like"/>
</dbReference>
<dbReference type="GO" id="GO:0019825">
    <property type="term" value="F:oxygen binding"/>
    <property type="evidence" value="ECO:0007669"/>
    <property type="project" value="InterPro"/>
</dbReference>
<dbReference type="RefSeq" id="WP_006002289.1">
    <property type="nucleotide sequence ID" value="NZ_AAEW02000020.1"/>
</dbReference>
<dbReference type="InterPro" id="IPR009050">
    <property type="entry name" value="Globin-like_sf"/>
</dbReference>
<evidence type="ECO:0000259" key="7">
    <source>
        <dbReference type="Pfam" id="PF11563"/>
    </source>
</evidence>
<evidence type="ECO:0000256" key="2">
    <source>
        <dbReference type="ARBA" id="ARBA00022475"/>
    </source>
</evidence>
<reference evidence="8" key="1">
    <citation type="submission" date="2006-05" db="EMBL/GenBank/DDBJ databases">
        <title>Annotation of the draft genome assembly of Desulfuromonas acetoxidans DSM 684.</title>
        <authorList>
            <consortium name="US DOE Joint Genome Institute (JGI-ORNL)"/>
            <person name="Larimer F."/>
            <person name="Land M."/>
            <person name="Hauser L."/>
        </authorList>
    </citation>
    <scope>NUCLEOTIDE SEQUENCE [LARGE SCALE GENOMIC DNA]</scope>
    <source>
        <strain evidence="8">DSM 684</strain>
    </source>
</reference>
<organism evidence="8 9">
    <name type="scientific">Desulfuromonas acetoxidans (strain DSM 684 / 11070)</name>
    <dbReference type="NCBI Taxonomy" id="281689"/>
    <lineage>
        <taxon>Bacteria</taxon>
        <taxon>Pseudomonadati</taxon>
        <taxon>Thermodesulfobacteriota</taxon>
        <taxon>Desulfuromonadia</taxon>
        <taxon>Desulfuromonadales</taxon>
        <taxon>Desulfuromonadaceae</taxon>
        <taxon>Desulfuromonas</taxon>
    </lineage>
</organism>
<dbReference type="Pfam" id="PF11563">
    <property type="entry name" value="Protoglobin"/>
    <property type="match status" value="1"/>
</dbReference>
<dbReference type="InterPro" id="IPR012292">
    <property type="entry name" value="Globin/Proto"/>
</dbReference>
<dbReference type="SUPFAM" id="SSF46458">
    <property type="entry name" value="Globin-like"/>
    <property type="match status" value="1"/>
</dbReference>
<sequence length="301" mass="34677">MLLYRDLKEDYQFTEEEADILHKLQPRMEALAEKFISEFYDYIWGFGKTAQFLKNKDIISHHRIKIKQWFLNLFCGDYDLTYFTNLYKIGEIHVKIGLPTHYVNSAFTFTRTFIIKNSVDEKVDKKQRIAELAAIEKIIDMNLDVLTSSYREEELGKFLSLSGFEKTILIGLKKFNSYINLFLAIALAFVAIFSISLFGYDIYLLFYSDIGVEKGILTILGSLLVLWAAIELIHEEIKHLQGKIFDIGTFIMLAMAALIRKVLIYSLSAEKSHELIIIGGVIVALAAAYWLIGRQDKKSTH</sequence>
<dbReference type="EMBL" id="AAEW02000020">
    <property type="protein sequence ID" value="EAT14621.1"/>
    <property type="molecule type" value="Genomic_DNA"/>
</dbReference>
<evidence type="ECO:0000313" key="8">
    <source>
        <dbReference type="EMBL" id="EAT14621.1"/>
    </source>
</evidence>
<evidence type="ECO:0000256" key="6">
    <source>
        <dbReference type="SAM" id="Phobius"/>
    </source>
</evidence>
<gene>
    <name evidence="8" type="ORF">Dace_0584</name>
</gene>
<accession>Q1JWQ8</accession>
<comment type="caution">
    <text evidence="8">The sequence shown here is derived from an EMBL/GenBank/DDBJ whole genome shotgun (WGS) entry which is preliminary data.</text>
</comment>
<evidence type="ECO:0000256" key="3">
    <source>
        <dbReference type="ARBA" id="ARBA00022692"/>
    </source>
</evidence>
<dbReference type="GO" id="GO:0005886">
    <property type="term" value="C:plasma membrane"/>
    <property type="evidence" value="ECO:0007669"/>
    <property type="project" value="UniProtKB-SubCell"/>
</dbReference>
<dbReference type="Pfam" id="PF06146">
    <property type="entry name" value="PsiE"/>
    <property type="match status" value="1"/>
</dbReference>
<dbReference type="GO" id="GO:0020037">
    <property type="term" value="F:heme binding"/>
    <property type="evidence" value="ECO:0007669"/>
    <property type="project" value="InterPro"/>
</dbReference>